<dbReference type="RefSeq" id="WP_353712316.1">
    <property type="nucleotide sequence ID" value="NZ_CP159279.1"/>
</dbReference>
<gene>
    <name evidence="3" type="ORF">ABRP34_03750</name>
</gene>
<reference evidence="3" key="1">
    <citation type="submission" date="2024-06" db="EMBL/GenBank/DDBJ databases">
        <title>Biodegradation of dimethachlon by Arthrobacter sp. K5: mechanistic insights and ecological implications.</title>
        <authorList>
            <person name="Hu S."/>
            <person name="Lu P."/>
        </authorList>
    </citation>
    <scope>NUCLEOTIDE SEQUENCE</scope>
    <source>
        <strain evidence="3">K5</strain>
    </source>
</reference>
<dbReference type="PROSITE" id="PS50943">
    <property type="entry name" value="HTH_CROC1"/>
    <property type="match status" value="1"/>
</dbReference>
<accession>A0AAU8ERQ3</accession>
<dbReference type="InterPro" id="IPR001387">
    <property type="entry name" value="Cro/C1-type_HTH"/>
</dbReference>
<feature type="domain" description="HTH cro/C1-type" evidence="2">
    <location>
        <begin position="13"/>
        <end position="73"/>
    </location>
</feature>
<dbReference type="EMBL" id="CP159279">
    <property type="protein sequence ID" value="XCH12142.1"/>
    <property type="molecule type" value="Genomic_DNA"/>
</dbReference>
<dbReference type="InterPro" id="IPR010982">
    <property type="entry name" value="Lambda_DNA-bd_dom_sf"/>
</dbReference>
<feature type="coiled-coil region" evidence="1">
    <location>
        <begin position="70"/>
        <end position="125"/>
    </location>
</feature>
<protein>
    <submittedName>
        <fullName evidence="3">Helix-turn-helix transcriptional regulator</fullName>
    </submittedName>
</protein>
<dbReference type="CDD" id="cd00093">
    <property type="entry name" value="HTH_XRE"/>
    <property type="match status" value="1"/>
</dbReference>
<evidence type="ECO:0000259" key="2">
    <source>
        <dbReference type="PROSITE" id="PS50943"/>
    </source>
</evidence>
<dbReference type="GO" id="GO:0003677">
    <property type="term" value="F:DNA binding"/>
    <property type="evidence" value="ECO:0007669"/>
    <property type="project" value="InterPro"/>
</dbReference>
<evidence type="ECO:0000313" key="3">
    <source>
        <dbReference type="EMBL" id="XCH12142.1"/>
    </source>
</evidence>
<dbReference type="Gene3D" id="1.10.260.40">
    <property type="entry name" value="lambda repressor-like DNA-binding domains"/>
    <property type="match status" value="1"/>
</dbReference>
<organism evidence="3">
    <name type="scientific">Arthrobacter sp. K5</name>
    <dbReference type="NCBI Taxonomy" id="2839623"/>
    <lineage>
        <taxon>Bacteria</taxon>
        <taxon>Bacillati</taxon>
        <taxon>Actinomycetota</taxon>
        <taxon>Actinomycetes</taxon>
        <taxon>Micrococcales</taxon>
        <taxon>Micrococcaceae</taxon>
        <taxon>Arthrobacter</taxon>
    </lineage>
</organism>
<sequence>MSSLPGPIFARRLRDERGRAGVSQAALADHLTATLDHRVDASAISRMEKGDRPVRLDEAVVIAEKLGVPLATLLRDRDAIDERIDELRSQLSEYVWRLDQAKGELERAQASIDATERAIAELMASRGE</sequence>
<evidence type="ECO:0000256" key="1">
    <source>
        <dbReference type="SAM" id="Coils"/>
    </source>
</evidence>
<proteinExistence type="predicted"/>
<keyword evidence="1" id="KW-0175">Coiled coil</keyword>
<dbReference type="SUPFAM" id="SSF47413">
    <property type="entry name" value="lambda repressor-like DNA-binding domains"/>
    <property type="match status" value="1"/>
</dbReference>
<name>A0AAU8ERQ3_9MICC</name>
<dbReference type="Pfam" id="PF13560">
    <property type="entry name" value="HTH_31"/>
    <property type="match status" value="1"/>
</dbReference>
<dbReference type="AlphaFoldDB" id="A0AAU8ERQ3"/>
<dbReference type="SMART" id="SM00530">
    <property type="entry name" value="HTH_XRE"/>
    <property type="match status" value="1"/>
</dbReference>